<organism evidence="13 14">
    <name type="scientific">Austrofundulus limnaeus</name>
    <name type="common">Annual killifish</name>
    <dbReference type="NCBI Taxonomy" id="52670"/>
    <lineage>
        <taxon>Eukaryota</taxon>
        <taxon>Metazoa</taxon>
        <taxon>Chordata</taxon>
        <taxon>Craniata</taxon>
        <taxon>Vertebrata</taxon>
        <taxon>Euteleostomi</taxon>
        <taxon>Actinopterygii</taxon>
        <taxon>Neopterygii</taxon>
        <taxon>Teleostei</taxon>
        <taxon>Neoteleostei</taxon>
        <taxon>Acanthomorphata</taxon>
        <taxon>Ovalentaria</taxon>
        <taxon>Atherinomorphae</taxon>
        <taxon>Cyprinodontiformes</taxon>
        <taxon>Rivulidae</taxon>
        <taxon>Austrofundulus</taxon>
    </lineage>
</organism>
<dbReference type="Pfam" id="PF00092">
    <property type="entry name" value="VWA"/>
    <property type="match status" value="10"/>
</dbReference>
<feature type="domain" description="VWFA" evidence="11">
    <location>
        <begin position="1050"/>
        <end position="1219"/>
    </location>
</feature>
<dbReference type="SMART" id="SM00327">
    <property type="entry name" value="VWA"/>
    <property type="match status" value="11"/>
</dbReference>
<dbReference type="SUPFAM" id="SSF57362">
    <property type="entry name" value="BPTI-like"/>
    <property type="match status" value="1"/>
</dbReference>
<dbReference type="CDD" id="cd01450">
    <property type="entry name" value="vWFA_subfamily_ECM"/>
    <property type="match status" value="2"/>
</dbReference>
<dbReference type="InParanoid" id="A0A2I4CXX8"/>
<evidence type="ECO:0000256" key="5">
    <source>
        <dbReference type="ARBA" id="ARBA00022737"/>
    </source>
</evidence>
<dbReference type="GO" id="GO:0004867">
    <property type="term" value="F:serine-type endopeptidase inhibitor activity"/>
    <property type="evidence" value="ECO:0007669"/>
    <property type="project" value="InterPro"/>
</dbReference>
<dbReference type="PROSITE" id="PS50234">
    <property type="entry name" value="VWFA"/>
    <property type="match status" value="10"/>
</dbReference>
<dbReference type="GeneID" id="106533164"/>
<dbReference type="PRINTS" id="PR00759">
    <property type="entry name" value="BASICPTASE"/>
</dbReference>
<feature type="domain" description="VWFA" evidence="11">
    <location>
        <begin position="2203"/>
        <end position="2382"/>
    </location>
</feature>
<dbReference type="InterPro" id="IPR002223">
    <property type="entry name" value="Kunitz_BPTI"/>
</dbReference>
<dbReference type="SUPFAM" id="SSF53300">
    <property type="entry name" value="vWA-like"/>
    <property type="match status" value="11"/>
</dbReference>
<gene>
    <name evidence="14" type="primary">col6a4a</name>
</gene>
<sequence>MAGGTLSLDRGQTEDAELQIWEQKPEGWTIMAGGRALLLCLIVVACFHGNASQTLVCTQEAVADIVFMVDGSWSIGSENFEQIRRFLNTLVSSFDIGPDHVQMGLVQYSTDPHTEFSLNTYQNKEDILAYIKSLPYRGGGTYTGQGLDFMLKHHFVAAAGSRAQQKASQIAVVITDGKSQDDVEPYAEELRRRGIVLYAVGIKEADEAELQLIANKPHSQHIFSVSDFTALQGISQNIVHTLCTTVEEAKRQVLKLSPECVEATVADIVFLVDGSSSIGETDFKEVREFLRSVFSGLDIGPDRVQVGLAQYSDDPHPEFLLKDHLNPESLLAAVDKLPYRGGNTQTGKAIEFLRTQFFTKEAGSRASQRVPQIAVVITDGASSDEVKMPAQNLRKHGVIVFAIGVGQADMDQLEYIANRPPDRFRFSIDSYQALQRLTKNLLQTVCVSMKDQRQALAERFADVFFLVDGSLSQSQIQDIGTVLNQLTNQLDFTPSGYRLGLAFYGPQVQEEFLLNEYQSKAEIQAAIRTLQSPGLSPTDPHNLGAALKYASTSFFSTDAGGRAGQGYRQFLVVLTGKKSDDSVDEQTIIIQSEGVTVVGMSLGTITRELEIQLQRIATPPHVYQFNVDIAPLLQKIFENETTETFQIGECKAARLADIVFIVDESGSIGDTNFQLVRTFLHSVINGLEIDPAKVRVGIVLYNTEPKAHIYLNTFTIKTELLDFVKILPYRKGGTHTGAALNYTREKVFFDENGSRKDKGVQQVAVVITDGKSQDDVSRAAASLRHEGVTVYAVGVQNASEAELRQIASYPSENYVFTVESFSKLKALEKNLKKTLCHNIVEQAVSVVTRRNDIKEGCVQTNEADIFFLIDHSGSIQPTDFQDMKKFIHEFINTFHIGPENVRLGIVKYSDSPTLEFDLTKHTNSKTLEKAVEAIQQEGGGTETGKALDFMGPLFKNAVATRGHKVAEYLVVITDGKSTDKVEAPAKALRKQGVTIYAIGVKNANKNELDEISGNPRKTFFVNDFDALIPIRDDIIRDICTTEVCKNQPGDVLFLIDSSWSISSEQYDKMKEFMNSLINASFIGENEVRVGVMQFSDVQELVFPLNLHFTKDEMLKSINDMQQIAEGTLTGEAITEVSQYFDPAKGGRPDLRQSLIVITDGEAQDEVKGPAKRLRAKGVLVYAIGVVDANTAQLLEISGSSERIYSVKDFDGLKHLESQISLELCDPTRDCKKTADIIFLVDGSSSISLTKFKSMQKFMQSMVNQTTIGKNLTRIGVILYSDNPKSVFTLNTYSTRHKVFKAISDLKPPQKNTYTGKALEYSLQYFNEEHGGRAKLRVPQILMVITDGDATDPNNLEKPSLALRNKGINVFSIGVEGANLEQLEIMTGHDKSRVFYVDNFAALETLYRNITHVLCNYTKPVCEKQQADLVFLLDQSGSISQNDYTLMKNFTIELINSFNVSKDFVRVGLAQFASSFQDEFYLDGFYTETEMSDHIQKMWQKGGGTKIGVALDSIKTYFEALHGSRKAESISQNLILITDGDSEDDVEEAALHLQSLGIEMFAIGIGNVHNLELLQITGDPRRLFTVENFDSLKTIKKKVIDTICKSKVPSTVSDCTIDIAMGFDISRRRAAPSEVLTSGHSKLQAFLPEIAQYLSLVPRLCCTTKPISTNLAYRLVKRDGRVLDDFNFEGYSEDVLKKVMTLNLSEPTYFNTAMLRSFQDKFKSESGAGVKVLVIFSDGLDEDVMTLENESELLRQSGVSALLVVALEGARDAAQLQMVEFGRGFGYKLPLSIGMPSVGSTILKQIDGVSDRECCGVMCKCSGHEGVRGSRGPPGPKGVSGHNGYPGFPGEEGVSGDRGKSGPSGPSGVQGCPGLRGQKGNRGLRGNRGENGEDGLDGVDGEQGSTGQDGARGEPGRPGNPGIPGIRGEPGLRGQRGLRGDPGEPGSDNTTPGPRGEPGNPGLPGAPGQDGLPGRSGISGLPGPDGRRGPPGGKGLNGPKGSDGQPGLQGASGPQGPRGVPGPPGPPGMRGLPGRQGAPGPFGERGQDGRRGATGQKGQPGDPGDLGTSGPPGARGTPGQDGRDGFGPAGPRGAKGDPGFPGYPGLMGEDGLLGPPGQPGRKGNRGRAGNSGLKGGSGLPGDPGYPGHRGPPGRPGEQGMTECQLVSYIRDNCACSAGEVSDPLRPSGTRSSSGRSECPAYPTELVFGLDMSNDVTPVAFERQRSALLALLEDISVAESNCPTGARVAVVGFSSHTKHLIRFQDYRRKSQLVDAIKNIAPERTSNKRHLGSAMRFVGQNVFKRVRAGTMMRKVAVFFSSGASEDADDIVTAVMEYRAQNIIPAVISLRQANNIRKALELDDSGRSIFTVLTRPRDLAAELRKVKNCAVCYDPCRRSEDCSFIQDPVPPQKIDMDLVMVLDGSREMQADEFIGAQQLLGSVVEQLAVSSQPRQAGTEARVAVVQQNKLEFDLQTYRDRTQIKDYLVRNMQQRGGYSALGQTLNYTLQEVLNKVSQSRRRRVVFTVVGTETAYTDRVRLRYMSQKARCDGTVLFVVTVGHRYNRTQVEELASLPVQQHLVHVRRLKSDDQDYVQRFFRIFLSALNKGMNKYPHPSLKRTCDQLEDQGPVLDPGQGPVLDPGQGPVLDPGQGPVLDPGQSFVTGDYEGQTFQEQTGGQTQVDLTETLITGDSRRPGPGLIQQTDSSSEDACVLGQDPGSCQEYSMMWFFNTVQMRCERFWYGGCGGNKNRFERREECEEACVTKSR</sequence>
<dbReference type="InterPro" id="IPR050525">
    <property type="entry name" value="ECM_Assembly_Org"/>
</dbReference>
<dbReference type="PANTHER" id="PTHR24020">
    <property type="entry name" value="COLLAGEN ALPHA"/>
    <property type="match status" value="1"/>
</dbReference>
<dbReference type="PROSITE" id="PS50279">
    <property type="entry name" value="BPTI_KUNITZ_2"/>
    <property type="match status" value="1"/>
</dbReference>
<evidence type="ECO:0000259" key="12">
    <source>
        <dbReference type="PROSITE" id="PS50279"/>
    </source>
</evidence>
<feature type="domain" description="VWFA" evidence="11">
    <location>
        <begin position="864"/>
        <end position="1038"/>
    </location>
</feature>
<evidence type="ECO:0000256" key="8">
    <source>
        <dbReference type="ARBA" id="ARBA00023157"/>
    </source>
</evidence>
<dbReference type="Proteomes" id="UP000192220">
    <property type="component" value="Unplaced"/>
</dbReference>
<feature type="domain" description="VWFA" evidence="11">
    <location>
        <begin position="1235"/>
        <end position="1409"/>
    </location>
</feature>
<dbReference type="CDD" id="cd01472">
    <property type="entry name" value="vWA_collagen"/>
    <property type="match status" value="3"/>
</dbReference>
<dbReference type="Gene3D" id="3.40.50.410">
    <property type="entry name" value="von Willebrand factor, type A domain"/>
    <property type="match status" value="10"/>
</dbReference>
<protein>
    <submittedName>
        <fullName evidence="14">Collagen alpha-6(VI) chain</fullName>
    </submittedName>
</protein>
<keyword evidence="6" id="KW-0130">Cell adhesion</keyword>
<feature type="domain" description="VWFA" evidence="11">
    <location>
        <begin position="64"/>
        <end position="238"/>
    </location>
</feature>
<evidence type="ECO:0000313" key="13">
    <source>
        <dbReference type="Proteomes" id="UP000192220"/>
    </source>
</evidence>
<feature type="region of interest" description="Disordered" evidence="10">
    <location>
        <begin position="2621"/>
        <end position="2660"/>
    </location>
</feature>
<dbReference type="GO" id="GO:0005581">
    <property type="term" value="C:collagen trimer"/>
    <property type="evidence" value="ECO:0007669"/>
    <property type="project" value="UniProtKB-KW"/>
</dbReference>
<accession>A0A2I4CXX8</accession>
<feature type="domain" description="VWFA" evidence="11">
    <location>
        <begin position="267"/>
        <end position="441"/>
    </location>
</feature>
<dbReference type="RefSeq" id="XP_013884856.1">
    <property type="nucleotide sequence ID" value="XM_014029402.1"/>
</dbReference>
<dbReference type="Pfam" id="PF00014">
    <property type="entry name" value="Kunitz_BPTI"/>
    <property type="match status" value="1"/>
</dbReference>
<feature type="compositionally biased region" description="Gly residues" evidence="10">
    <location>
        <begin position="2131"/>
        <end position="2140"/>
    </location>
</feature>
<keyword evidence="3" id="KW-0272">Extracellular matrix</keyword>
<feature type="domain" description="BPTI/Kunitz inhibitor" evidence="12">
    <location>
        <begin position="2707"/>
        <end position="2757"/>
    </location>
</feature>
<dbReference type="PANTHER" id="PTHR24020:SF86">
    <property type="entry name" value="COLLAGEN, TYPE VI, ALPHA 4"/>
    <property type="match status" value="1"/>
</dbReference>
<evidence type="ECO:0000256" key="2">
    <source>
        <dbReference type="ARBA" id="ARBA00022525"/>
    </source>
</evidence>
<dbReference type="KEGG" id="alim:106533164"/>
<feature type="domain" description="VWFA" evidence="11">
    <location>
        <begin position="1427"/>
        <end position="1602"/>
    </location>
</feature>
<evidence type="ECO:0000256" key="1">
    <source>
        <dbReference type="ARBA" id="ARBA00004498"/>
    </source>
</evidence>
<keyword evidence="8" id="KW-1015">Disulfide bond</keyword>
<dbReference type="InterPro" id="IPR002035">
    <property type="entry name" value="VWF_A"/>
</dbReference>
<dbReference type="FunFam" id="3.40.50.410:FF:000001">
    <property type="entry name" value="Collagen, type XII, alpha 1"/>
    <property type="match status" value="2"/>
</dbReference>
<evidence type="ECO:0000256" key="3">
    <source>
        <dbReference type="ARBA" id="ARBA00022530"/>
    </source>
</evidence>
<evidence type="ECO:0000256" key="7">
    <source>
        <dbReference type="ARBA" id="ARBA00023119"/>
    </source>
</evidence>
<comment type="subcellular location">
    <subcellularLocation>
        <location evidence="1">Secreted</location>
        <location evidence="1">Extracellular space</location>
        <location evidence="1">Extracellular matrix</location>
    </subcellularLocation>
</comment>
<dbReference type="SMART" id="SM00131">
    <property type="entry name" value="KU"/>
    <property type="match status" value="1"/>
</dbReference>
<evidence type="ECO:0000313" key="14">
    <source>
        <dbReference type="RefSeq" id="XP_013884856.1"/>
    </source>
</evidence>
<dbReference type="FunFam" id="3.40.50.410:FF:000004">
    <property type="entry name" value="collagen alpha-6(VI) chain"/>
    <property type="match status" value="5"/>
</dbReference>
<feature type="domain" description="VWFA" evidence="11">
    <location>
        <begin position="657"/>
        <end position="831"/>
    </location>
</feature>
<dbReference type="Gene3D" id="4.10.410.10">
    <property type="entry name" value="Pancreatic trypsin inhibitor Kunitz domain"/>
    <property type="match status" value="1"/>
</dbReference>
<keyword evidence="4" id="KW-0732">Signal</keyword>
<keyword evidence="7 14" id="KW-0176">Collagen</keyword>
<evidence type="ECO:0000256" key="4">
    <source>
        <dbReference type="ARBA" id="ARBA00022729"/>
    </source>
</evidence>
<feature type="compositionally biased region" description="Gly residues" evidence="10">
    <location>
        <begin position="1988"/>
        <end position="1997"/>
    </location>
</feature>
<dbReference type="InterPro" id="IPR036880">
    <property type="entry name" value="Kunitz_BPTI_sf"/>
</dbReference>
<dbReference type="InterPro" id="IPR020901">
    <property type="entry name" value="Prtase_inh_Kunz-CS"/>
</dbReference>
<feature type="domain" description="VWFA" evidence="11">
    <location>
        <begin position="2413"/>
        <end position="2601"/>
    </location>
</feature>
<keyword evidence="13" id="KW-1185">Reference proteome</keyword>
<dbReference type="OrthoDB" id="6132182at2759"/>
<evidence type="ECO:0000259" key="11">
    <source>
        <dbReference type="PROSITE" id="PS50234"/>
    </source>
</evidence>
<dbReference type="FunFam" id="4.10.410.10:FF:000020">
    <property type="entry name" value="Collagen, type VI, alpha 3"/>
    <property type="match status" value="1"/>
</dbReference>
<feature type="compositionally biased region" description="Low complexity" evidence="10">
    <location>
        <begin position="1922"/>
        <end position="1932"/>
    </location>
</feature>
<feature type="region of interest" description="Disordered" evidence="10">
    <location>
        <begin position="1824"/>
        <end position="2158"/>
    </location>
</feature>
<dbReference type="InterPro" id="IPR036465">
    <property type="entry name" value="vWFA_dom_sf"/>
</dbReference>
<proteinExistence type="predicted"/>
<keyword evidence="9" id="KW-0325">Glycoprotein</keyword>
<dbReference type="STRING" id="52670.A0A2I4CXX8"/>
<dbReference type="CTD" id="564005"/>
<evidence type="ECO:0000256" key="9">
    <source>
        <dbReference type="ARBA" id="ARBA00023180"/>
    </source>
</evidence>
<feature type="domain" description="VWFA" evidence="11">
    <location>
        <begin position="462"/>
        <end position="659"/>
    </location>
</feature>
<keyword evidence="2" id="KW-0964">Secreted</keyword>
<reference evidence="14" key="1">
    <citation type="submission" date="2025-08" db="UniProtKB">
        <authorList>
            <consortium name="RefSeq"/>
        </authorList>
    </citation>
    <scope>IDENTIFICATION</scope>
</reference>
<dbReference type="GO" id="GO:0007155">
    <property type="term" value="P:cell adhesion"/>
    <property type="evidence" value="ECO:0007669"/>
    <property type="project" value="UniProtKB-KW"/>
</dbReference>
<name>A0A2I4CXX8_AUSLI</name>
<dbReference type="Pfam" id="PF01391">
    <property type="entry name" value="Collagen"/>
    <property type="match status" value="2"/>
</dbReference>
<keyword evidence="5" id="KW-0677">Repeat</keyword>
<evidence type="ECO:0000256" key="10">
    <source>
        <dbReference type="SAM" id="MobiDB-lite"/>
    </source>
</evidence>
<dbReference type="PRINTS" id="PR00453">
    <property type="entry name" value="VWFADOMAIN"/>
</dbReference>
<evidence type="ECO:0000256" key="6">
    <source>
        <dbReference type="ARBA" id="ARBA00022889"/>
    </source>
</evidence>
<dbReference type="FunFam" id="3.40.50.410:FF:000016">
    <property type="entry name" value="Collagen type VI alpha 3 chain"/>
    <property type="match status" value="1"/>
</dbReference>
<dbReference type="InterPro" id="IPR008160">
    <property type="entry name" value="Collagen"/>
</dbReference>
<dbReference type="PROSITE" id="PS00280">
    <property type="entry name" value="BPTI_KUNITZ_1"/>
    <property type="match status" value="1"/>
</dbReference>